<dbReference type="EMBL" id="LXQA010348990">
    <property type="protein sequence ID" value="MCI45817.1"/>
    <property type="molecule type" value="Genomic_DNA"/>
</dbReference>
<evidence type="ECO:0000313" key="1">
    <source>
        <dbReference type="EMBL" id="MCI45817.1"/>
    </source>
</evidence>
<keyword evidence="2" id="KW-1185">Reference proteome</keyword>
<comment type="caution">
    <text evidence="1">The sequence shown here is derived from an EMBL/GenBank/DDBJ whole genome shotgun (WGS) entry which is preliminary data.</text>
</comment>
<dbReference type="AlphaFoldDB" id="A0A392SBM5"/>
<protein>
    <submittedName>
        <fullName evidence="1">Uncharacterized protein</fullName>
    </submittedName>
</protein>
<reference evidence="1 2" key="1">
    <citation type="journal article" date="2018" name="Front. Plant Sci.">
        <title>Red Clover (Trifolium pratense) and Zigzag Clover (T. medium) - A Picture of Genomic Similarities and Differences.</title>
        <authorList>
            <person name="Dluhosova J."/>
            <person name="Istvanek J."/>
            <person name="Nedelnik J."/>
            <person name="Repkova J."/>
        </authorList>
    </citation>
    <scope>NUCLEOTIDE SEQUENCE [LARGE SCALE GENOMIC DNA]</scope>
    <source>
        <strain evidence="2">cv. 10/8</strain>
        <tissue evidence="1">Leaf</tissue>
    </source>
</reference>
<organism evidence="1 2">
    <name type="scientific">Trifolium medium</name>
    <dbReference type="NCBI Taxonomy" id="97028"/>
    <lineage>
        <taxon>Eukaryota</taxon>
        <taxon>Viridiplantae</taxon>
        <taxon>Streptophyta</taxon>
        <taxon>Embryophyta</taxon>
        <taxon>Tracheophyta</taxon>
        <taxon>Spermatophyta</taxon>
        <taxon>Magnoliopsida</taxon>
        <taxon>eudicotyledons</taxon>
        <taxon>Gunneridae</taxon>
        <taxon>Pentapetalae</taxon>
        <taxon>rosids</taxon>
        <taxon>fabids</taxon>
        <taxon>Fabales</taxon>
        <taxon>Fabaceae</taxon>
        <taxon>Papilionoideae</taxon>
        <taxon>50 kb inversion clade</taxon>
        <taxon>NPAAA clade</taxon>
        <taxon>Hologalegina</taxon>
        <taxon>IRL clade</taxon>
        <taxon>Trifolieae</taxon>
        <taxon>Trifolium</taxon>
    </lineage>
</organism>
<dbReference type="Proteomes" id="UP000265520">
    <property type="component" value="Unassembled WGS sequence"/>
</dbReference>
<proteinExistence type="predicted"/>
<feature type="non-terminal residue" evidence="1">
    <location>
        <position position="1"/>
    </location>
</feature>
<name>A0A392SBM5_9FABA</name>
<sequence length="81" mass="9304">LFKTFEESVRDFKERYYGVRPITASGWKSIVYRGPRKDEDGHVVMGPQGVHVEEDYARFHFTRTKGISSSSPKISPIRGQT</sequence>
<accession>A0A392SBM5</accession>
<evidence type="ECO:0000313" key="2">
    <source>
        <dbReference type="Proteomes" id="UP000265520"/>
    </source>
</evidence>